<reference evidence="10" key="1">
    <citation type="journal article" date="2018" name="Genome Biol. Evol.">
        <title>Genomics and development of Lentinus tigrinus, a white-rot wood-decaying mushroom with dimorphic fruiting bodies.</title>
        <authorList>
            <person name="Wu B."/>
            <person name="Xu Z."/>
            <person name="Knudson A."/>
            <person name="Carlson A."/>
            <person name="Chen N."/>
            <person name="Kovaka S."/>
            <person name="LaButti K."/>
            <person name="Lipzen A."/>
            <person name="Pennachio C."/>
            <person name="Riley R."/>
            <person name="Schakwitz W."/>
            <person name="Umezawa K."/>
            <person name="Ohm R.A."/>
            <person name="Grigoriev I.V."/>
            <person name="Nagy L.G."/>
            <person name="Gibbons J."/>
            <person name="Hibbett D."/>
        </authorList>
    </citation>
    <scope>NUCLEOTIDE SEQUENCE [LARGE SCALE GENOMIC DNA]</scope>
    <source>
        <strain evidence="10">ALCF2SS1-6</strain>
    </source>
</reference>
<evidence type="ECO:0000256" key="4">
    <source>
        <dbReference type="ARBA" id="ARBA00022617"/>
    </source>
</evidence>
<gene>
    <name evidence="10" type="ORF">L227DRAFT_657215</name>
</gene>
<evidence type="ECO:0000256" key="3">
    <source>
        <dbReference type="ARBA" id="ARBA00010617"/>
    </source>
</evidence>
<evidence type="ECO:0000256" key="5">
    <source>
        <dbReference type="ARBA" id="ARBA00022723"/>
    </source>
</evidence>
<dbReference type="GO" id="GO:0005506">
    <property type="term" value="F:iron ion binding"/>
    <property type="evidence" value="ECO:0007669"/>
    <property type="project" value="InterPro"/>
</dbReference>
<dbReference type="Gene3D" id="1.10.630.10">
    <property type="entry name" value="Cytochrome P450"/>
    <property type="match status" value="1"/>
</dbReference>
<dbReference type="InterPro" id="IPR036396">
    <property type="entry name" value="Cyt_P450_sf"/>
</dbReference>
<sequence length="535" mass="59585">MHCLAAAAAGQCNGCCSYYPGPPVQSFLYGNLKELLHRRDGWGFLRHLTDSYPGIAKLHGPLGRRMLYVFDPTAMHNIIMKDQHVFEATDLSIKSNRLIFGPGLLGTLGANHRRQRKLLNPAFSISHMRRIIPIFNAIGHQLVEAIEDRVRGNPAAVELDMLSWMGRTALELIGQAGLGYSFDPLVADSPDDFGEAIKSFQPTMTGIEFLRRLLPYVTDFGTPALRRNLLELVPNPAVQKMKDIVDTMWRRSEEIYESKKHALEQGDEAVAQQIGEGKDLMSILLQANMNAAEEDRLPEEELLGQMSTFIFAGMDTTSNALSMTLFLLAQHPEVQEKLRQEIIEASNSEDIGYDTLVSLPYLDAVCRETLRLHAPVTRVFREAREDAVLPLSQPVRGLDGKMMQEIPVQKGTVVVVGLLSSNQNKQVWGEDALEWKPERWLTPLPDSVAEAKIPGVYSNLMTFLGGGRACIGFKFSQLEMKVVLCLLLSKFTFTPSPKPIFWNLSGIHYPSVGDGITNAKPSLPMRVGLYKPRSA</sequence>
<dbReference type="SUPFAM" id="SSF48264">
    <property type="entry name" value="Cytochrome P450"/>
    <property type="match status" value="1"/>
</dbReference>
<keyword evidence="4 9" id="KW-0349">Heme</keyword>
<dbReference type="PANTHER" id="PTHR24305">
    <property type="entry name" value="CYTOCHROME P450"/>
    <property type="match status" value="1"/>
</dbReference>
<dbReference type="PRINTS" id="PR00463">
    <property type="entry name" value="EP450I"/>
</dbReference>
<evidence type="ECO:0000313" key="10">
    <source>
        <dbReference type="EMBL" id="RPD54880.1"/>
    </source>
</evidence>
<dbReference type="GO" id="GO:0020037">
    <property type="term" value="F:heme binding"/>
    <property type="evidence" value="ECO:0007669"/>
    <property type="project" value="InterPro"/>
</dbReference>
<evidence type="ECO:0000256" key="9">
    <source>
        <dbReference type="PIRSR" id="PIRSR602401-1"/>
    </source>
</evidence>
<dbReference type="InterPro" id="IPR050121">
    <property type="entry name" value="Cytochrome_P450_monoxygenase"/>
</dbReference>
<evidence type="ECO:0000256" key="7">
    <source>
        <dbReference type="ARBA" id="ARBA00023004"/>
    </source>
</evidence>
<dbReference type="Pfam" id="PF00067">
    <property type="entry name" value="p450"/>
    <property type="match status" value="1"/>
</dbReference>
<organism evidence="10 11">
    <name type="scientific">Lentinus tigrinus ALCF2SS1-6</name>
    <dbReference type="NCBI Taxonomy" id="1328759"/>
    <lineage>
        <taxon>Eukaryota</taxon>
        <taxon>Fungi</taxon>
        <taxon>Dikarya</taxon>
        <taxon>Basidiomycota</taxon>
        <taxon>Agaricomycotina</taxon>
        <taxon>Agaricomycetes</taxon>
        <taxon>Polyporales</taxon>
        <taxon>Polyporaceae</taxon>
        <taxon>Lentinus</taxon>
    </lineage>
</organism>
<comment type="pathway">
    <text evidence="2">Secondary metabolite biosynthesis.</text>
</comment>
<evidence type="ECO:0000256" key="6">
    <source>
        <dbReference type="ARBA" id="ARBA00023002"/>
    </source>
</evidence>
<keyword evidence="11" id="KW-1185">Reference proteome</keyword>
<evidence type="ECO:0000313" key="11">
    <source>
        <dbReference type="Proteomes" id="UP000313359"/>
    </source>
</evidence>
<proteinExistence type="inferred from homology"/>
<dbReference type="CDD" id="cd11069">
    <property type="entry name" value="CYP_FUM15-like"/>
    <property type="match status" value="1"/>
</dbReference>
<keyword evidence="7 9" id="KW-0408">Iron</keyword>
<accession>A0A5C2RVU0</accession>
<dbReference type="EMBL" id="ML122300">
    <property type="protein sequence ID" value="RPD54880.1"/>
    <property type="molecule type" value="Genomic_DNA"/>
</dbReference>
<evidence type="ECO:0000256" key="1">
    <source>
        <dbReference type="ARBA" id="ARBA00001971"/>
    </source>
</evidence>
<feature type="binding site" description="axial binding residue" evidence="9">
    <location>
        <position position="470"/>
    </location>
    <ligand>
        <name>heme</name>
        <dbReference type="ChEBI" id="CHEBI:30413"/>
    </ligand>
    <ligandPart>
        <name>Fe</name>
        <dbReference type="ChEBI" id="CHEBI:18248"/>
    </ligandPart>
</feature>
<protein>
    <submittedName>
        <fullName evidence="10">Cytochrome P450</fullName>
    </submittedName>
</protein>
<dbReference type="PRINTS" id="PR00385">
    <property type="entry name" value="P450"/>
</dbReference>
<name>A0A5C2RVU0_9APHY</name>
<dbReference type="PANTHER" id="PTHR24305:SF166">
    <property type="entry name" value="CYTOCHROME P450 12A4, MITOCHONDRIAL-RELATED"/>
    <property type="match status" value="1"/>
</dbReference>
<dbReference type="AlphaFoldDB" id="A0A5C2RVU0"/>
<dbReference type="InterPro" id="IPR001128">
    <property type="entry name" value="Cyt_P450"/>
</dbReference>
<keyword evidence="6" id="KW-0560">Oxidoreductase</keyword>
<evidence type="ECO:0000256" key="8">
    <source>
        <dbReference type="ARBA" id="ARBA00023033"/>
    </source>
</evidence>
<comment type="cofactor">
    <cofactor evidence="1 9">
        <name>heme</name>
        <dbReference type="ChEBI" id="CHEBI:30413"/>
    </cofactor>
</comment>
<dbReference type="OrthoDB" id="1470350at2759"/>
<keyword evidence="5 9" id="KW-0479">Metal-binding</keyword>
<dbReference type="Proteomes" id="UP000313359">
    <property type="component" value="Unassembled WGS sequence"/>
</dbReference>
<dbReference type="STRING" id="1328759.A0A5C2RVU0"/>
<keyword evidence="8" id="KW-0503">Monooxygenase</keyword>
<evidence type="ECO:0000256" key="2">
    <source>
        <dbReference type="ARBA" id="ARBA00005179"/>
    </source>
</evidence>
<dbReference type="InterPro" id="IPR002401">
    <property type="entry name" value="Cyt_P450_E_grp-I"/>
</dbReference>
<dbReference type="GO" id="GO:0004497">
    <property type="term" value="F:monooxygenase activity"/>
    <property type="evidence" value="ECO:0007669"/>
    <property type="project" value="UniProtKB-KW"/>
</dbReference>
<comment type="similarity">
    <text evidence="3">Belongs to the cytochrome P450 family.</text>
</comment>
<dbReference type="GO" id="GO:0016705">
    <property type="term" value="F:oxidoreductase activity, acting on paired donors, with incorporation or reduction of molecular oxygen"/>
    <property type="evidence" value="ECO:0007669"/>
    <property type="project" value="InterPro"/>
</dbReference>